<dbReference type="EMBL" id="JAAAIM010001285">
    <property type="protein sequence ID" value="KAG0280156.1"/>
    <property type="molecule type" value="Genomic_DNA"/>
</dbReference>
<evidence type="ECO:0000313" key="3">
    <source>
        <dbReference type="Proteomes" id="UP001194696"/>
    </source>
</evidence>
<feature type="compositionally biased region" description="Basic and acidic residues" evidence="1">
    <location>
        <begin position="242"/>
        <end position="258"/>
    </location>
</feature>
<evidence type="ECO:0000313" key="2">
    <source>
        <dbReference type="EMBL" id="KAG0280156.1"/>
    </source>
</evidence>
<protein>
    <submittedName>
        <fullName evidence="2">Uncharacterized protein</fullName>
    </submittedName>
</protein>
<evidence type="ECO:0000256" key="1">
    <source>
        <dbReference type="SAM" id="MobiDB-lite"/>
    </source>
</evidence>
<proteinExistence type="predicted"/>
<feature type="compositionally biased region" description="Acidic residues" evidence="1">
    <location>
        <begin position="232"/>
        <end position="241"/>
    </location>
</feature>
<gene>
    <name evidence="2" type="ORF">BGZ96_001660</name>
</gene>
<feature type="compositionally biased region" description="Polar residues" evidence="1">
    <location>
        <begin position="11"/>
        <end position="22"/>
    </location>
</feature>
<feature type="region of interest" description="Disordered" evidence="1">
    <location>
        <begin position="1"/>
        <end position="22"/>
    </location>
</feature>
<keyword evidence="3" id="KW-1185">Reference proteome</keyword>
<sequence>MLHQKLHRDTSTNNQISNDATTQTRFTKRVPFQVESCWSRAVVLKTATAIKVSGLASGKPILFSEVIEKQTRLEAVGAGVVEGQCATTPVLKDGRALFCNALWGTANSVPPSGSSVTNTTPPPPRPSPATVDIIRMVLVPTIQFTDSPKEYVLQGKFNGWGVWPKTEKQFRDGLEARLVSVSHRPLYGYRPSTSSYGYIPRVQEEADGEDSASGVSSFLEVVFSKEGKGEGESDGQEQEQEEKEKEKEKEKETRRQEEERMISAIVPVETVEGLKARLEAVGAVFGVQDIQNAVLTKRDSDLITEWRPRFVEADDALPGSIDC</sequence>
<comment type="caution">
    <text evidence="2">The sequence shown here is derived from an EMBL/GenBank/DDBJ whole genome shotgun (WGS) entry which is preliminary data.</text>
</comment>
<name>A0ABQ7JLW0_9FUNG</name>
<reference evidence="2 3" key="1">
    <citation type="journal article" date="2020" name="Fungal Divers.">
        <title>Resolving the Mortierellaceae phylogeny through synthesis of multi-gene phylogenetics and phylogenomics.</title>
        <authorList>
            <person name="Vandepol N."/>
            <person name="Liber J."/>
            <person name="Desiro A."/>
            <person name="Na H."/>
            <person name="Kennedy M."/>
            <person name="Barry K."/>
            <person name="Grigoriev I.V."/>
            <person name="Miller A.N."/>
            <person name="O'Donnell K."/>
            <person name="Stajich J.E."/>
            <person name="Bonito G."/>
        </authorList>
    </citation>
    <scope>NUCLEOTIDE SEQUENCE [LARGE SCALE GENOMIC DNA]</scope>
    <source>
        <strain evidence="2 3">AD045</strain>
    </source>
</reference>
<feature type="region of interest" description="Disordered" evidence="1">
    <location>
        <begin position="226"/>
        <end position="258"/>
    </location>
</feature>
<dbReference type="Proteomes" id="UP001194696">
    <property type="component" value="Unassembled WGS sequence"/>
</dbReference>
<organism evidence="2 3">
    <name type="scientific">Linnemannia gamsii</name>
    <dbReference type="NCBI Taxonomy" id="64522"/>
    <lineage>
        <taxon>Eukaryota</taxon>
        <taxon>Fungi</taxon>
        <taxon>Fungi incertae sedis</taxon>
        <taxon>Mucoromycota</taxon>
        <taxon>Mortierellomycotina</taxon>
        <taxon>Mortierellomycetes</taxon>
        <taxon>Mortierellales</taxon>
        <taxon>Mortierellaceae</taxon>
        <taxon>Linnemannia</taxon>
    </lineage>
</organism>
<accession>A0ABQ7JLW0</accession>